<name>S0DM65_GIBF5</name>
<dbReference type="VEuPathDB" id="FungiDB:FFUJ_01932"/>
<reference evidence="3" key="1">
    <citation type="journal article" date="2013" name="PLoS Pathog.">
        <title>Deciphering the cryptic genome: genome-wide analyses of the rice pathogen Fusarium fujikuroi reveal complex regulation of secondary metabolism and novel metabolites.</title>
        <authorList>
            <person name="Wiemann P."/>
            <person name="Sieber C.M."/>
            <person name="von Bargen K.W."/>
            <person name="Studt L."/>
            <person name="Niehaus E.M."/>
            <person name="Espino J.J."/>
            <person name="Huss K."/>
            <person name="Michielse C.B."/>
            <person name="Albermann S."/>
            <person name="Wagner D."/>
            <person name="Bergner S.V."/>
            <person name="Connolly L.R."/>
            <person name="Fischer A."/>
            <person name="Reuter G."/>
            <person name="Kleigrewe K."/>
            <person name="Bald T."/>
            <person name="Wingfield B.D."/>
            <person name="Ophir R."/>
            <person name="Freeman S."/>
            <person name="Hippler M."/>
            <person name="Smith K.M."/>
            <person name="Brown D.W."/>
            <person name="Proctor R.H."/>
            <person name="Munsterkotter M."/>
            <person name="Freitag M."/>
            <person name="Humpf H.U."/>
            <person name="Guldener U."/>
            <person name="Tudzynski B."/>
        </authorList>
    </citation>
    <scope>NUCLEOTIDE SEQUENCE [LARGE SCALE GENOMIC DNA]</scope>
    <source>
        <strain evidence="3">CBS 195.34 / IMI 58289 / NRRL A-6831</strain>
    </source>
</reference>
<evidence type="ECO:0000313" key="3">
    <source>
        <dbReference type="Proteomes" id="UP000016800"/>
    </source>
</evidence>
<proteinExistence type="predicted"/>
<gene>
    <name evidence="2" type="ORF">FFUJ_01932</name>
</gene>
<sequence length="408" mass="44977">MLEAEHYRPKLFYTIHSDDPNLIGKEETFLGPDNQSKMKRSVENAEHVGLFTPTAGQYFRDERRRRHSQYYGGLAQGSTLSATASSFEPLGQRFKGKNALVFYPEGGGAPSQDMDISHRIEGCDTPAPSIAELGNYITVQAWTMFRIDLPTLRITFLNTFPDTLGDFSSPTYWVTGRPKRAAPTNLRGSEARGRTSCFETSRTRTANLLRRKLLAPLSGGPIACFDSGWPELFGDFVVSRSDPRRKAGECRPWFSGPPRGAPGAGPARGTEHRIERSMDVMVAARRSMYGADMLPRTTNFGVTPEEARELNKKQHGSVLKLICLGLPGGCMMLSPFLWAVRFYVIVGEAEHIIYVIFSNTTNFGVTPEEARELHQSQKAYDGAKATAAPDGGGIWDGGASKDDPSNLI</sequence>
<dbReference type="STRING" id="1279085.S0DM65"/>
<feature type="region of interest" description="Disordered" evidence="1">
    <location>
        <begin position="249"/>
        <end position="271"/>
    </location>
</feature>
<accession>S0DM65</accession>
<evidence type="ECO:0000313" key="2">
    <source>
        <dbReference type="EMBL" id="CCT61633.1"/>
    </source>
</evidence>
<dbReference type="GeneID" id="35395415"/>
<dbReference type="RefSeq" id="XP_023423714.1">
    <property type="nucleotide sequence ID" value="XM_023573206.1"/>
</dbReference>
<feature type="region of interest" description="Disordered" evidence="1">
    <location>
        <begin position="374"/>
        <end position="408"/>
    </location>
</feature>
<organism evidence="2 3">
    <name type="scientific">Gibberella fujikuroi (strain CBS 195.34 / IMI 58289 / NRRL A-6831)</name>
    <name type="common">Bakanae and foot rot disease fungus</name>
    <name type="synonym">Fusarium fujikuroi</name>
    <dbReference type="NCBI Taxonomy" id="1279085"/>
    <lineage>
        <taxon>Eukaryota</taxon>
        <taxon>Fungi</taxon>
        <taxon>Dikarya</taxon>
        <taxon>Ascomycota</taxon>
        <taxon>Pezizomycotina</taxon>
        <taxon>Sordariomycetes</taxon>
        <taxon>Hypocreomycetidae</taxon>
        <taxon>Hypocreales</taxon>
        <taxon>Nectriaceae</taxon>
        <taxon>Fusarium</taxon>
        <taxon>Fusarium fujikuroi species complex</taxon>
    </lineage>
</organism>
<feature type="compositionally biased region" description="Basic and acidic residues" evidence="1">
    <location>
        <begin position="399"/>
        <end position="408"/>
    </location>
</feature>
<evidence type="ECO:0000256" key="1">
    <source>
        <dbReference type="SAM" id="MobiDB-lite"/>
    </source>
</evidence>
<protein>
    <submittedName>
        <fullName evidence="2">Related to mei2 protein</fullName>
    </submittedName>
</protein>
<dbReference type="HOGENOM" id="CLU_674464_0_0_1"/>
<dbReference type="Proteomes" id="UP000016800">
    <property type="component" value="Chromosome I"/>
</dbReference>
<dbReference type="AlphaFoldDB" id="S0DM65"/>
<keyword evidence="3" id="KW-1185">Reference proteome</keyword>
<dbReference type="EMBL" id="HF679023">
    <property type="protein sequence ID" value="CCT61633.1"/>
    <property type="molecule type" value="Genomic_DNA"/>
</dbReference>